<reference evidence="7" key="5">
    <citation type="submission" date="2025-09" db="UniProtKB">
        <authorList>
            <consortium name="Ensembl"/>
        </authorList>
    </citation>
    <scope>IDENTIFICATION</scope>
</reference>
<dbReference type="Gene3D" id="1.25.40.10">
    <property type="entry name" value="Tetratricopeptide repeat domain"/>
    <property type="match status" value="1"/>
</dbReference>
<dbReference type="GO" id="GO:0032483">
    <property type="term" value="P:regulation of Rab protein signal transduction"/>
    <property type="evidence" value="ECO:0007669"/>
    <property type="project" value="TreeGrafter"/>
</dbReference>
<evidence type="ECO:0000256" key="4">
    <source>
        <dbReference type="SAM" id="MobiDB-lite"/>
    </source>
</evidence>
<evidence type="ECO:0000256" key="1">
    <source>
        <dbReference type="ARBA" id="ARBA00022553"/>
    </source>
</evidence>
<evidence type="ECO:0000256" key="3">
    <source>
        <dbReference type="PROSITE-ProRule" id="PRU00708"/>
    </source>
</evidence>
<dbReference type="InterPro" id="IPR005113">
    <property type="entry name" value="uDENN_dom"/>
</dbReference>
<feature type="compositionally biased region" description="Polar residues" evidence="4">
    <location>
        <begin position="895"/>
        <end position="905"/>
    </location>
</feature>
<dbReference type="Ensembl" id="ENSCMIT00000045855.1">
    <property type="protein sequence ID" value="ENSCMIP00000045209.1"/>
    <property type="gene ID" value="ENSCMIG00000018666.1"/>
</dbReference>
<dbReference type="SMART" id="SM00801">
    <property type="entry name" value="dDENN"/>
    <property type="match status" value="1"/>
</dbReference>
<dbReference type="NCBIfam" id="TIGR00756">
    <property type="entry name" value="PPR"/>
    <property type="match status" value="1"/>
</dbReference>
<feature type="region of interest" description="Disordered" evidence="4">
    <location>
        <begin position="886"/>
        <end position="905"/>
    </location>
</feature>
<accession>A0A4W3JNV3</accession>
<feature type="region of interest" description="Disordered" evidence="4">
    <location>
        <begin position="1146"/>
        <end position="1165"/>
    </location>
</feature>
<proteinExistence type="predicted"/>
<dbReference type="InterPro" id="IPR037516">
    <property type="entry name" value="Tripartite_DENN"/>
</dbReference>
<reference evidence="8" key="3">
    <citation type="journal article" date="2014" name="Nature">
        <title>Elephant shark genome provides unique insights into gnathostome evolution.</title>
        <authorList>
            <consortium name="International Elephant Shark Genome Sequencing Consortium"/>
            <person name="Venkatesh B."/>
            <person name="Lee A.P."/>
            <person name="Ravi V."/>
            <person name="Maurya A.K."/>
            <person name="Lian M.M."/>
            <person name="Swann J.B."/>
            <person name="Ohta Y."/>
            <person name="Flajnik M.F."/>
            <person name="Sutoh Y."/>
            <person name="Kasahara M."/>
            <person name="Hoon S."/>
            <person name="Gangu V."/>
            <person name="Roy S.W."/>
            <person name="Irimia M."/>
            <person name="Korzh V."/>
            <person name="Kondrychyn I."/>
            <person name="Lim Z.W."/>
            <person name="Tay B.H."/>
            <person name="Tohari S."/>
            <person name="Kong K.W."/>
            <person name="Ho S."/>
            <person name="Lorente-Galdos B."/>
            <person name="Quilez J."/>
            <person name="Marques-Bonet T."/>
            <person name="Raney B.J."/>
            <person name="Ingham P.W."/>
            <person name="Tay A."/>
            <person name="Hillier L.W."/>
            <person name="Minx P."/>
            <person name="Boehm T."/>
            <person name="Wilson R.K."/>
            <person name="Brenner S."/>
            <person name="Warren W.C."/>
        </authorList>
    </citation>
    <scope>NUCLEOTIDE SEQUENCE [LARGE SCALE GENOMIC DNA]</scope>
</reference>
<feature type="domain" description="MABP" evidence="6">
    <location>
        <begin position="42"/>
        <end position="200"/>
    </location>
</feature>
<evidence type="ECO:0000256" key="2">
    <source>
        <dbReference type="ARBA" id="ARBA00022658"/>
    </source>
</evidence>
<dbReference type="Pfam" id="PF02141">
    <property type="entry name" value="DENN"/>
    <property type="match status" value="1"/>
</dbReference>
<feature type="region of interest" description="Disordered" evidence="4">
    <location>
        <begin position="1548"/>
        <end position="1580"/>
    </location>
</feature>
<dbReference type="InterPro" id="IPR051696">
    <property type="entry name" value="DENN_Domain_GEFs"/>
</dbReference>
<dbReference type="GO" id="GO:0005829">
    <property type="term" value="C:cytosol"/>
    <property type="evidence" value="ECO:0007669"/>
    <property type="project" value="UniProtKB-ARBA"/>
</dbReference>
<feature type="domain" description="UDENN" evidence="5">
    <location>
        <begin position="192"/>
        <end position="642"/>
    </location>
</feature>
<dbReference type="SMART" id="SM00799">
    <property type="entry name" value="DENN"/>
    <property type="match status" value="1"/>
</dbReference>
<protein>
    <submittedName>
        <fullName evidence="7">DENN domain containing 4A</fullName>
    </submittedName>
</protein>
<dbReference type="Gene3D" id="3.40.50.11500">
    <property type="match status" value="1"/>
</dbReference>
<feature type="compositionally biased region" description="Acidic residues" evidence="4">
    <location>
        <begin position="1113"/>
        <end position="1124"/>
    </location>
</feature>
<evidence type="ECO:0000313" key="8">
    <source>
        <dbReference type="Proteomes" id="UP000314986"/>
    </source>
</evidence>
<dbReference type="PROSITE" id="PS50211">
    <property type="entry name" value="DENN"/>
    <property type="match status" value="1"/>
</dbReference>
<organism evidence="7 8">
    <name type="scientific">Callorhinchus milii</name>
    <name type="common">Ghost shark</name>
    <dbReference type="NCBI Taxonomy" id="7868"/>
    <lineage>
        <taxon>Eukaryota</taxon>
        <taxon>Metazoa</taxon>
        <taxon>Chordata</taxon>
        <taxon>Craniata</taxon>
        <taxon>Vertebrata</taxon>
        <taxon>Chondrichthyes</taxon>
        <taxon>Holocephali</taxon>
        <taxon>Chimaeriformes</taxon>
        <taxon>Callorhinchidae</taxon>
        <taxon>Callorhinchus</taxon>
    </lineage>
</organism>
<dbReference type="FunFam" id="1.25.40.10:FF:000042">
    <property type="entry name" value="C-myc promoter-binding protein isoform X1"/>
    <property type="match status" value="1"/>
</dbReference>
<dbReference type="GO" id="GO:0031410">
    <property type="term" value="C:cytoplasmic vesicle"/>
    <property type="evidence" value="ECO:0007669"/>
    <property type="project" value="TreeGrafter"/>
</dbReference>
<keyword evidence="1" id="KW-0597">Phosphoprotein</keyword>
<sequence length="1879" mass="210004">MMEDKGPRVADYFVVAGMTSASKPLEEEIQFNDSCHKIAKPKAPITDVAVIVKSLGEDVPQGYTCVEVTPTGLSADLNNGSLMGPQIFLCYKRGRDKPPLTDLGVLYEWKERLKHGCQIIQTTPYGRPANISGGTSSQRIYITYRRAQENIAQNSLAVTDICIIIPSKGETPPHTFCKVDKNLNSSMWGSAVYLSYKKSLAKTNAIAYKAGLICRYPEEDYESFPLPASVPLFCLPMGATIECWPCNTKYPLPVFSTFVLTGASGEKVYGAAIQFYEPLPQESLTDKQRSQLGLVSAMDRKPILSKTVHTNKCICLLSHWPFFDAFRKFLTFLYRYSISGPHALPIEKHICHFMHNAPFPSPQRPRILVQQSPHDSLMLCQPVSSPLPLSGGSFITLLQNLGPENAISMLLYAVTEHKILIHSLRPAVLTSVAEALVSMIFPFHWPCPYIPLCPLALADVLSAPCPFIVGVDSRYFDLYDPPNDVSCVDLDTNTISQTEDRKNLTWKILPKKACKNLMNSLNNLYEQLAELQQRPREEALMEMTMNDCDLNSGKKVQVLEMEIQEVFLRFMASILKGYRSYLLPITQAPSEKATDASSLFDLQGFLKSRDRSHQKFYSLMTKTQMFIRFIEECSFVSDKDASLAFFDDCVDKVNDMRLIELDESHRSEHTVFITPPELPALPNEEEHPLQYSYNGFPVLTPELFDTPKGLLKTHSSNLSSKNSCPSSPAPMVRRTKQEIKSAQKIAKRYSSIPQMWSKCLLRHCYGLWFICLPAYVKVCHSKVRALRTAYDVLRKMQVKKLEPPDEVCYRVLMQLCGQYGQPVLAVRVLFEMKKAGVHPNAITYGYYNKAVLESTWPSSNGGGYFLWMKIRNVLLATAQFRKALKKLPSNPPQTPVLSGGQSDLGYNSLSKEEVRRGEVSSGLEPEQSATDKPVDKDYKKGSDSSSLSESESAKSSGECLSQLDFQGTTSNLKSVTSIVKMNCSFDTTKTRQSPEENNGLLFTASFDDAGYPEPGLVQSNSLRRRNKSAVEPGLKEQMVWRDRNRHLSGGGLLGLMMKGRSVDPDPAEIAEKLGADAKILSTALHIATRPKTLDIGRPRHSPEQGSDSLEKELSDEDTPYEGDETLNIEENKTDSAAIFDLEDLDPEPDTVESRVKPCHKTRRGPLPKRLQRSLSAGVGVRPAERRGVEAGFDPLSLLVAETDHEKEEEEEEEDYDKCPSTPSARRDLAEEIEMYMNSMSSPLSSRTPSLDFSRQDEDDRINPSNVKYLPVVKESRRSSLSSLPASSPRAVGISRSRTFQPHAKGDVNTKKRDRLWSSPSFSPGSSRRISAQEPSAALTLMSPSSFKLDSLLPPTFDMLKHSMFSAGKGVAEKASKWCTKFATYATPIKDDRNSISSFGGLDIDGSSLGDEEVYNESERMASPQAGGLPIGSVHSTNSNFPLPDKSELGSSQYTSNTSIFQNYAMEILISSCSRCRTCESLVYDEEIMAGWTADDSNLNTTCPFCGNLFLPFLSVEIHDLRGPGRYFLKSSPSAESMQSLYSMPSCPGTKTSVVSPPGPDLTDVSKPQNAQPSSARSIQIPSDRRRGVSECIAVGHPIARSISTCGSMIENTYIQRHVHAVPTGSLPSNLNDTTDPLGLEWQLSNPDPITVPYLSPLVLWKELESLLENEGDQVMSMANFVDHHPIVFWNLVWYFRRIDLPTNLPGLILTSEHCNKGVTIPRSWMSEDSKHVLIQMLWDNLKLHQDPGQPFYILWNAKTKKHPLVHTLRNKRELFTKDFLDSVVKSIQMNDIYRPVSQLLEVPSTQPNAKRQRSLYREILFLSLVALGKDNIDIDAFDREYKMAYDRLTPRQVKLTQNCDRPPSSGVMECRKTFGEPYL</sequence>
<feature type="region of interest" description="Disordered" evidence="4">
    <location>
        <begin position="915"/>
        <end position="953"/>
    </location>
</feature>
<evidence type="ECO:0000259" key="5">
    <source>
        <dbReference type="PROSITE" id="PS50211"/>
    </source>
</evidence>
<dbReference type="InterPro" id="IPR023341">
    <property type="entry name" value="MABP"/>
</dbReference>
<feature type="compositionally biased region" description="Basic and acidic residues" evidence="4">
    <location>
        <begin position="932"/>
        <end position="942"/>
    </location>
</feature>
<dbReference type="PANTHER" id="PTHR12296">
    <property type="entry name" value="DENN DOMAIN-CONTAINING PROTEIN 4"/>
    <property type="match status" value="1"/>
</dbReference>
<feature type="region of interest" description="Disordered" evidence="4">
    <location>
        <begin position="1203"/>
        <end position="1223"/>
    </location>
</feature>
<feature type="compositionally biased region" description="Low complexity" evidence="4">
    <location>
        <begin position="1317"/>
        <end position="1329"/>
    </location>
</feature>
<feature type="compositionally biased region" description="Low complexity" evidence="4">
    <location>
        <begin position="1278"/>
        <end position="1290"/>
    </location>
</feature>
<feature type="compositionally biased region" description="Basic and acidic residues" evidence="4">
    <location>
        <begin position="1091"/>
        <end position="1112"/>
    </location>
</feature>
<keyword evidence="2" id="KW-0344">Guanine-nucleotide releasing factor</keyword>
<feature type="region of interest" description="Disordered" evidence="4">
    <location>
        <begin position="1091"/>
        <end position="1124"/>
    </location>
</feature>
<reference evidence="8" key="1">
    <citation type="journal article" date="2006" name="Science">
        <title>Ancient noncoding elements conserved in the human genome.</title>
        <authorList>
            <person name="Venkatesh B."/>
            <person name="Kirkness E.F."/>
            <person name="Loh Y.H."/>
            <person name="Halpern A.L."/>
            <person name="Lee A.P."/>
            <person name="Johnson J."/>
            <person name="Dandona N."/>
            <person name="Viswanathan L.D."/>
            <person name="Tay A."/>
            <person name="Venter J.C."/>
            <person name="Strausberg R.L."/>
            <person name="Brenner S."/>
        </authorList>
    </citation>
    <scope>NUCLEOTIDE SEQUENCE [LARGE SCALE GENOMIC DNA]</scope>
</reference>
<reference evidence="8" key="2">
    <citation type="journal article" date="2007" name="PLoS Biol.">
        <title>Survey sequencing and comparative analysis of the elephant shark (Callorhinchus milii) genome.</title>
        <authorList>
            <person name="Venkatesh B."/>
            <person name="Kirkness E.F."/>
            <person name="Loh Y.H."/>
            <person name="Halpern A.L."/>
            <person name="Lee A.P."/>
            <person name="Johnson J."/>
            <person name="Dandona N."/>
            <person name="Viswanathan L.D."/>
            <person name="Tay A."/>
            <person name="Venter J.C."/>
            <person name="Strausberg R.L."/>
            <person name="Brenner S."/>
        </authorList>
    </citation>
    <scope>NUCLEOTIDE SEQUENCE [LARGE SCALE GENOMIC DNA]</scope>
</reference>
<dbReference type="InterPro" id="IPR043153">
    <property type="entry name" value="DENN_C"/>
</dbReference>
<dbReference type="GeneTree" id="ENSGT00940000155836"/>
<dbReference type="Pfam" id="PF03455">
    <property type="entry name" value="dDENN"/>
    <property type="match status" value="1"/>
</dbReference>
<feature type="region of interest" description="Disordered" evidence="4">
    <location>
        <begin position="1238"/>
        <end position="1334"/>
    </location>
</feature>
<evidence type="ECO:0000259" key="6">
    <source>
        <dbReference type="PROSITE" id="PS51498"/>
    </source>
</evidence>
<dbReference type="SMART" id="SM00800">
    <property type="entry name" value="uDENN"/>
    <property type="match status" value="1"/>
</dbReference>
<dbReference type="FunFam" id="2.100.10.50:FF:000001">
    <property type="entry name" value="DENN domain containing 4C"/>
    <property type="match status" value="1"/>
</dbReference>
<feature type="repeat" description="PPR" evidence="3">
    <location>
        <begin position="805"/>
        <end position="839"/>
    </location>
</feature>
<dbReference type="InterPro" id="IPR001194">
    <property type="entry name" value="cDENN_dom"/>
</dbReference>
<dbReference type="PANTHER" id="PTHR12296:SF16">
    <property type="entry name" value="C-MYC PROMOTER-BINDING PROTEIN"/>
    <property type="match status" value="1"/>
</dbReference>
<feature type="compositionally biased region" description="Acidic residues" evidence="4">
    <location>
        <begin position="1206"/>
        <end position="1215"/>
    </location>
</feature>
<dbReference type="GO" id="GO:0005085">
    <property type="term" value="F:guanyl-nucleotide exchange factor activity"/>
    <property type="evidence" value="ECO:0007669"/>
    <property type="project" value="UniProtKB-KW"/>
</dbReference>
<name>A0A4W3JNV3_CALMI</name>
<feature type="compositionally biased region" description="Basic residues" evidence="4">
    <location>
        <begin position="1156"/>
        <end position="1165"/>
    </location>
</feature>
<keyword evidence="8" id="KW-1185">Reference proteome</keyword>
<dbReference type="InterPro" id="IPR005112">
    <property type="entry name" value="dDENN_dom"/>
</dbReference>
<dbReference type="Proteomes" id="UP000314986">
    <property type="component" value="Unassembled WGS sequence"/>
</dbReference>
<evidence type="ECO:0000313" key="7">
    <source>
        <dbReference type="Ensembl" id="ENSCMIP00000045209.1"/>
    </source>
</evidence>
<dbReference type="PROSITE" id="PS51375">
    <property type="entry name" value="PPR"/>
    <property type="match status" value="1"/>
</dbReference>
<gene>
    <name evidence="7" type="primary">dennd4a</name>
</gene>
<feature type="compositionally biased region" description="Low complexity" evidence="4">
    <location>
        <begin position="943"/>
        <end position="953"/>
    </location>
</feature>
<dbReference type="Pfam" id="PF03456">
    <property type="entry name" value="uDENN"/>
    <property type="match status" value="1"/>
</dbReference>
<feature type="compositionally biased region" description="Polar residues" evidence="4">
    <location>
        <begin position="1565"/>
        <end position="1580"/>
    </location>
</feature>
<reference evidence="7" key="4">
    <citation type="submission" date="2025-08" db="UniProtKB">
        <authorList>
            <consortium name="Ensembl"/>
        </authorList>
    </citation>
    <scope>IDENTIFICATION</scope>
</reference>
<feature type="compositionally biased region" description="Low complexity" evidence="4">
    <location>
        <begin position="1238"/>
        <end position="1250"/>
    </location>
</feature>
<dbReference type="Gene3D" id="2.100.10.50">
    <property type="match status" value="1"/>
</dbReference>
<dbReference type="InterPro" id="IPR002885">
    <property type="entry name" value="PPR_rpt"/>
</dbReference>
<dbReference type="InterPro" id="IPR011990">
    <property type="entry name" value="TPR-like_helical_dom_sf"/>
</dbReference>
<dbReference type="PROSITE" id="PS51498">
    <property type="entry name" value="MABP"/>
    <property type="match status" value="1"/>
</dbReference>